<evidence type="ECO:0000313" key="11">
    <source>
        <dbReference type="Proteomes" id="UP000007305"/>
    </source>
</evidence>
<keyword evidence="3 8" id="KW-0812">Transmembrane</keyword>
<reference evidence="10" key="2">
    <citation type="submission" date="2019-07" db="EMBL/GenBank/DDBJ databases">
        <authorList>
            <person name="Seetharam A."/>
            <person name="Woodhouse M."/>
            <person name="Cannon E."/>
        </authorList>
    </citation>
    <scope>NUCLEOTIDE SEQUENCE [LARGE SCALE GENOMIC DNA]</scope>
    <source>
        <strain evidence="10">cv. B73</strain>
    </source>
</reference>
<dbReference type="GO" id="GO:0034399">
    <property type="term" value="C:nuclear periphery"/>
    <property type="evidence" value="ECO:0000318"/>
    <property type="project" value="GO_Central"/>
</dbReference>
<gene>
    <name evidence="10" type="primary">LOC100276289</name>
</gene>
<feature type="transmembrane region" description="Helical" evidence="8">
    <location>
        <begin position="31"/>
        <end position="51"/>
    </location>
</feature>
<dbReference type="GO" id="GO:0003682">
    <property type="term" value="F:chromatin binding"/>
    <property type="evidence" value="ECO:0007669"/>
    <property type="project" value="InterPro"/>
</dbReference>
<name>A0A804LBT5_MAIZE</name>
<keyword evidence="6" id="KW-0539">Nucleus</keyword>
<evidence type="ECO:0000256" key="3">
    <source>
        <dbReference type="ARBA" id="ARBA00022692"/>
    </source>
</evidence>
<evidence type="ECO:0000256" key="6">
    <source>
        <dbReference type="ARBA" id="ARBA00023242"/>
    </source>
</evidence>
<dbReference type="Gene3D" id="1.10.10.1180">
    <property type="entry name" value="MAN1, winged-helix domain"/>
    <property type="match status" value="1"/>
</dbReference>
<evidence type="ECO:0000256" key="2">
    <source>
        <dbReference type="ARBA" id="ARBA00022553"/>
    </source>
</evidence>
<dbReference type="GO" id="GO:0005637">
    <property type="term" value="C:nuclear inner membrane"/>
    <property type="evidence" value="ECO:0000318"/>
    <property type="project" value="GO_Central"/>
</dbReference>
<keyword evidence="4 8" id="KW-1133">Transmembrane helix</keyword>
<evidence type="ECO:0000259" key="9">
    <source>
        <dbReference type="Pfam" id="PF09402"/>
    </source>
</evidence>
<comment type="subcellular location">
    <subcellularLocation>
        <location evidence="1">Nucleus inner membrane</location>
    </subcellularLocation>
</comment>
<evidence type="ECO:0000256" key="5">
    <source>
        <dbReference type="ARBA" id="ARBA00023136"/>
    </source>
</evidence>
<dbReference type="InParanoid" id="A0A804LBT5"/>
<dbReference type="Pfam" id="PF09402">
    <property type="entry name" value="MSC"/>
    <property type="match status" value="1"/>
</dbReference>
<dbReference type="OrthoDB" id="341403at2759"/>
<dbReference type="GO" id="GO:0071763">
    <property type="term" value="P:nuclear membrane organization"/>
    <property type="evidence" value="ECO:0000318"/>
    <property type="project" value="GO_Central"/>
</dbReference>
<accession>A0A804LBT5</accession>
<feature type="domain" description="Man1/Src1-like C-terminal" evidence="9">
    <location>
        <begin position="62"/>
        <end position="325"/>
    </location>
</feature>
<dbReference type="InterPro" id="IPR018996">
    <property type="entry name" value="Man1/Src1-like_C"/>
</dbReference>
<feature type="compositionally biased region" description="Low complexity" evidence="7">
    <location>
        <begin position="1"/>
        <end position="11"/>
    </location>
</feature>
<keyword evidence="5 8" id="KW-0472">Membrane</keyword>
<dbReference type="Gramene" id="Zm00001eb000170_T003">
    <property type="protein sequence ID" value="Zm00001eb000170_P003"/>
    <property type="gene ID" value="Zm00001eb000170"/>
</dbReference>
<evidence type="ECO:0000256" key="7">
    <source>
        <dbReference type="SAM" id="MobiDB-lite"/>
    </source>
</evidence>
<feature type="region of interest" description="Disordered" evidence="7">
    <location>
        <begin position="1"/>
        <end position="22"/>
    </location>
</feature>
<dbReference type="EnsemblPlants" id="Zm00001eb000170_T003">
    <property type="protein sequence ID" value="Zm00001eb000170_P003"/>
    <property type="gene ID" value="Zm00001eb000170"/>
</dbReference>
<dbReference type="AlphaFoldDB" id="A0A804LBT5"/>
<dbReference type="InterPro" id="IPR041885">
    <property type="entry name" value="MAN1_winged_helix_dom"/>
</dbReference>
<dbReference type="Proteomes" id="UP000007305">
    <property type="component" value="Chromosome 1"/>
</dbReference>
<dbReference type="InterPro" id="IPR044780">
    <property type="entry name" value="Heh2/Src1"/>
</dbReference>
<keyword evidence="2" id="KW-0597">Phosphoprotein</keyword>
<dbReference type="PANTHER" id="PTHR47808">
    <property type="entry name" value="INNER NUCLEAR MEMBRANE PROTEIN HEH2-RELATED"/>
    <property type="match status" value="1"/>
</dbReference>
<proteinExistence type="evidence at protein level"/>
<evidence type="ECO:0000256" key="4">
    <source>
        <dbReference type="ARBA" id="ARBA00022989"/>
    </source>
</evidence>
<evidence type="ECO:0007829" key="12">
    <source>
        <dbReference type="PeptideAtlas" id="A0A804LBT5"/>
    </source>
</evidence>
<reference evidence="11" key="1">
    <citation type="submission" date="2015-12" db="EMBL/GenBank/DDBJ databases">
        <title>Update maize B73 reference genome by single molecule sequencing technologies.</title>
        <authorList>
            <consortium name="Maize Genome Sequencing Project"/>
            <person name="Ware D."/>
        </authorList>
    </citation>
    <scope>NUCLEOTIDE SEQUENCE [LARGE SCALE GENOMIC DNA]</scope>
    <source>
        <strain evidence="11">cv. B73</strain>
    </source>
</reference>
<feature type="compositionally biased region" description="Pro residues" evidence="7">
    <location>
        <begin position="12"/>
        <end position="22"/>
    </location>
</feature>
<feature type="transmembrane region" description="Helical" evidence="8">
    <location>
        <begin position="218"/>
        <end position="236"/>
    </location>
</feature>
<keyword evidence="11" id="KW-1185">Reference proteome</keyword>
<reference evidence="10" key="3">
    <citation type="submission" date="2021-05" db="UniProtKB">
        <authorList>
            <consortium name="EnsemblPlants"/>
        </authorList>
    </citation>
    <scope>IDENTIFICATION</scope>
    <source>
        <strain evidence="10">cv. B73</strain>
    </source>
</reference>
<organism evidence="10 11">
    <name type="scientific">Zea mays</name>
    <name type="common">Maize</name>
    <dbReference type="NCBI Taxonomy" id="4577"/>
    <lineage>
        <taxon>Eukaryota</taxon>
        <taxon>Viridiplantae</taxon>
        <taxon>Streptophyta</taxon>
        <taxon>Embryophyta</taxon>
        <taxon>Tracheophyta</taxon>
        <taxon>Spermatophyta</taxon>
        <taxon>Magnoliopsida</taxon>
        <taxon>Liliopsida</taxon>
        <taxon>Poales</taxon>
        <taxon>Poaceae</taxon>
        <taxon>PACMAD clade</taxon>
        <taxon>Panicoideae</taxon>
        <taxon>Andropogonodae</taxon>
        <taxon>Andropogoneae</taxon>
        <taxon>Tripsacinae</taxon>
        <taxon>Zea</taxon>
    </lineage>
</organism>
<evidence type="ECO:0000313" key="10">
    <source>
        <dbReference type="EnsemblPlants" id="Zm00001eb000170_P003"/>
    </source>
</evidence>
<sequence length="398" mass="44486">MPSRSPRQSARPPLPTAAEPPPGLFPAREDLVRLLAVIFIAAAAAAACSVLNRRPEPFCDSPQWPDDYADDSCQPCPPNGRCVDGELECVQGFKRHGKACIEDGLLIQRANKISQLLQLRICDQHARALCGHSAEILFQEHEVSNAIDELLSKIPAGLTEDGLQLVKTRVLESAGGFFDTTFTSSKVKVYKCPELVAELHMPMGCRVRQWIFRNTTSVAIFCILFAALLWILWIIYKRRTLSNRAEQIYEQVCEILEDNAVNAEIDNSNSEVWVVTSWLRDHLLVPQERKNAFLWKKVEELIREDSRIDQYPKVIKGESKVVYEWQASGSLSAKIKKVQGARAKSRTGVGVIKFGEEMSASSLGEVREQGSCDLTREERRAEPSQCVVAVTVEFVGMS</sequence>
<keyword evidence="12" id="KW-1267">Proteomics identification</keyword>
<evidence type="ECO:0000256" key="8">
    <source>
        <dbReference type="SAM" id="Phobius"/>
    </source>
</evidence>
<protein>
    <recommendedName>
        <fullName evidence="9">Man1/Src1-like C-terminal domain-containing protein</fullName>
    </recommendedName>
</protein>
<evidence type="ECO:0000256" key="1">
    <source>
        <dbReference type="ARBA" id="ARBA00004540"/>
    </source>
</evidence>
<dbReference type="PANTHER" id="PTHR47808:SF2">
    <property type="entry name" value="LEM DOMAIN-CONTAINING PROTEIN 2"/>
    <property type="match status" value="1"/>
</dbReference>